<evidence type="ECO:0000259" key="3">
    <source>
        <dbReference type="Pfam" id="PF13702"/>
    </source>
</evidence>
<gene>
    <name evidence="4" type="ORF">ACFPOH_14965</name>
</gene>
<feature type="domain" description="CwlT-like lysozyme" evidence="3">
    <location>
        <begin position="78"/>
        <end position="229"/>
    </location>
</feature>
<name>A0ABW0RGF1_9BACL</name>
<dbReference type="EMBL" id="JBHSNQ010000187">
    <property type="protein sequence ID" value="MFC5543008.1"/>
    <property type="molecule type" value="Genomic_DNA"/>
</dbReference>
<dbReference type="InterPro" id="IPR011055">
    <property type="entry name" value="Dup_hybrid_motif"/>
</dbReference>
<feature type="transmembrane region" description="Helical" evidence="1">
    <location>
        <begin position="33"/>
        <end position="56"/>
    </location>
</feature>
<keyword evidence="1" id="KW-0812">Transmembrane</keyword>
<dbReference type="Gene3D" id="2.70.70.10">
    <property type="entry name" value="Glucose Permease (Domain IIA)"/>
    <property type="match status" value="1"/>
</dbReference>
<dbReference type="InterPro" id="IPR023346">
    <property type="entry name" value="Lysozyme-like_dom_sf"/>
</dbReference>
<dbReference type="RefSeq" id="WP_342470575.1">
    <property type="nucleotide sequence ID" value="NZ_JBHSNQ010000187.1"/>
</dbReference>
<dbReference type="CDD" id="cd16891">
    <property type="entry name" value="CwlT-like"/>
    <property type="match status" value="1"/>
</dbReference>
<keyword evidence="1" id="KW-1133">Transmembrane helix</keyword>
<reference evidence="5" key="1">
    <citation type="journal article" date="2019" name="Int. J. Syst. Evol. Microbiol.">
        <title>The Global Catalogue of Microorganisms (GCM) 10K type strain sequencing project: providing services to taxonomists for standard genome sequencing and annotation.</title>
        <authorList>
            <consortium name="The Broad Institute Genomics Platform"/>
            <consortium name="The Broad Institute Genome Sequencing Center for Infectious Disease"/>
            <person name="Wu L."/>
            <person name="Ma J."/>
        </authorList>
    </citation>
    <scope>NUCLEOTIDE SEQUENCE [LARGE SCALE GENOMIC DNA]</scope>
    <source>
        <strain evidence="5">CCUG 56331</strain>
    </source>
</reference>
<evidence type="ECO:0000313" key="4">
    <source>
        <dbReference type="EMBL" id="MFC5543008.1"/>
    </source>
</evidence>
<evidence type="ECO:0000256" key="1">
    <source>
        <dbReference type="SAM" id="Phobius"/>
    </source>
</evidence>
<evidence type="ECO:0000259" key="2">
    <source>
        <dbReference type="Pfam" id="PF01551"/>
    </source>
</evidence>
<dbReference type="Pfam" id="PF01551">
    <property type="entry name" value="Peptidase_M23"/>
    <property type="match status" value="1"/>
</dbReference>
<protein>
    <submittedName>
        <fullName evidence="4">Lysozyme family protein</fullName>
    </submittedName>
</protein>
<proteinExistence type="predicted"/>
<dbReference type="SUPFAM" id="SSF53955">
    <property type="entry name" value="Lysozyme-like"/>
    <property type="match status" value="1"/>
</dbReference>
<dbReference type="InterPro" id="IPR047194">
    <property type="entry name" value="CwlT-like_lysozyme"/>
</dbReference>
<accession>A0ABW0RGF1</accession>
<dbReference type="SUPFAM" id="SSF51261">
    <property type="entry name" value="Duplicated hybrid motif"/>
    <property type="match status" value="1"/>
</dbReference>
<dbReference type="Gene3D" id="1.10.530.10">
    <property type="match status" value="1"/>
</dbReference>
<keyword evidence="5" id="KW-1185">Reference proteome</keyword>
<dbReference type="PANTHER" id="PTHR21666:SF270">
    <property type="entry name" value="MUREIN HYDROLASE ACTIVATOR ENVC"/>
    <property type="match status" value="1"/>
</dbReference>
<organism evidence="4 5">
    <name type="scientific">Ureibacillus suwonensis</name>
    <dbReference type="NCBI Taxonomy" id="313007"/>
    <lineage>
        <taxon>Bacteria</taxon>
        <taxon>Bacillati</taxon>
        <taxon>Bacillota</taxon>
        <taxon>Bacilli</taxon>
        <taxon>Bacillales</taxon>
        <taxon>Caryophanaceae</taxon>
        <taxon>Ureibacillus</taxon>
    </lineage>
</organism>
<keyword evidence="1" id="KW-0472">Membrane</keyword>
<dbReference type="InterPro" id="IPR016047">
    <property type="entry name" value="M23ase_b-sheet_dom"/>
</dbReference>
<comment type="caution">
    <text evidence="4">The sequence shown here is derived from an EMBL/GenBank/DDBJ whole genome shotgun (WGS) entry which is preliminary data.</text>
</comment>
<feature type="domain" description="M23ase beta-sheet core" evidence="2">
    <location>
        <begin position="270"/>
        <end position="356"/>
    </location>
</feature>
<dbReference type="Proteomes" id="UP001595978">
    <property type="component" value="Unassembled WGS sequence"/>
</dbReference>
<evidence type="ECO:0000313" key="5">
    <source>
        <dbReference type="Proteomes" id="UP001595978"/>
    </source>
</evidence>
<dbReference type="Pfam" id="PF13702">
    <property type="entry name" value="Lysozyme_like"/>
    <property type="match status" value="1"/>
</dbReference>
<dbReference type="InterPro" id="IPR050570">
    <property type="entry name" value="Cell_wall_metabolism_enzyme"/>
</dbReference>
<dbReference type="PANTHER" id="PTHR21666">
    <property type="entry name" value="PEPTIDASE-RELATED"/>
    <property type="match status" value="1"/>
</dbReference>
<sequence>MVKVINATAAVGKKSVKNRIKEKYRVLTVRKKIILWSIAIIALLFFIIMIGIIGAIQGVLKTGENVEMSAFGTAQVSPEVERYREQIASELSKFELEQYTDLLLALMMQESGGRGNDPMQASESKCGRIGCIKNPDESIVYGVKHFVNVLQKANYDVKLTLQSYNFGSGFIDYVMANGGAYTKELAIEYSQKMYQKFKNTGLYKCHRPAAIQYQACYGDIEYVDAVLRYLPSAMMGNSATLSNGFSSPLKRSLEITSPYGWRTLDGVREFHLGVDLSCNESNTVHAVQDGVVVYAGVRGTYGNLVQIQHGNFISAYAHLSKINVKNGQSVSSGQSIGACGKTGRATGTHLHFELKTEMWGGQFDPTPFLFK</sequence>
<dbReference type="CDD" id="cd12797">
    <property type="entry name" value="M23_peptidase"/>
    <property type="match status" value="1"/>
</dbReference>